<sequence>MRFPIRLKFSLLISLLLLLVVLIVMWFTLTRVRGALINEIRLQGEILSRVIALNAEDPLVTNDDLYLATLVTDAIKNEGVGYAYITDNKGIIRAHNKIEFMGRLEREFIPPAHLYKVTLPILIADKKEIGKVNIGLSTDRIVVTTKAIQLVLILITIFGVGLGILGAMFLSRYLTNPIKDLVAGTQEIGKGNFEHQIRIRTNDEIGDLTMAFNQMAKSLKEKEQIKDAFRRYVSHQVAEEIFKNPAKYMETLKGTRRRVTVLFADVRGFTPLAERLPAEEVVFLLNQVLTTMTDVIFKWEGTIDKFIGDCIMGVFGAPIAHPDDTDRSIYAAVDIQKAIDMLNQDLIKQGKSPIRIGIGINTGEAVVGNIGAKQRLDYTVIGDSVNLAARLQEIAGGGEIVISETVFKATKVPYQFSEPMLIKVKGKENPVRIYKIHPVDVL</sequence>
<dbReference type="GO" id="GO:0004016">
    <property type="term" value="F:adenylate cyclase activity"/>
    <property type="evidence" value="ECO:0007669"/>
    <property type="project" value="UniProtKB-ARBA"/>
</dbReference>
<proteinExistence type="predicted"/>
<dbReference type="AlphaFoldDB" id="A0A7C4THI7"/>
<dbReference type="PANTHER" id="PTHR43081:SF1">
    <property type="entry name" value="ADENYLATE CYCLASE, TERMINAL-DIFFERENTIATION SPECIFIC"/>
    <property type="match status" value="1"/>
</dbReference>
<protein>
    <submittedName>
        <fullName evidence="4">HAMP domain-containing protein</fullName>
    </submittedName>
</protein>
<keyword evidence="1" id="KW-0812">Transmembrane</keyword>
<name>A0A7C4THI7_UNCW3</name>
<dbReference type="InterPro" id="IPR029787">
    <property type="entry name" value="Nucleotide_cyclase"/>
</dbReference>
<reference evidence="4" key="1">
    <citation type="journal article" date="2020" name="mSystems">
        <title>Genome- and Community-Level Interaction Insights into Carbon Utilization and Element Cycling Functions of Hydrothermarchaeota in Hydrothermal Sediment.</title>
        <authorList>
            <person name="Zhou Z."/>
            <person name="Liu Y."/>
            <person name="Xu W."/>
            <person name="Pan J."/>
            <person name="Luo Z.H."/>
            <person name="Li M."/>
        </authorList>
    </citation>
    <scope>NUCLEOTIDE SEQUENCE [LARGE SCALE GENOMIC DNA]</scope>
    <source>
        <strain evidence="4">SpSt-774</strain>
    </source>
</reference>
<dbReference type="CDD" id="cd07302">
    <property type="entry name" value="CHD"/>
    <property type="match status" value="1"/>
</dbReference>
<gene>
    <name evidence="4" type="ORF">ENV60_04930</name>
</gene>
<dbReference type="SMART" id="SM00044">
    <property type="entry name" value="CYCc"/>
    <property type="match status" value="1"/>
</dbReference>
<dbReference type="InterPro" id="IPR003660">
    <property type="entry name" value="HAMP_dom"/>
</dbReference>
<dbReference type="GO" id="GO:0035556">
    <property type="term" value="P:intracellular signal transduction"/>
    <property type="evidence" value="ECO:0007669"/>
    <property type="project" value="InterPro"/>
</dbReference>
<dbReference type="PANTHER" id="PTHR43081">
    <property type="entry name" value="ADENYLATE CYCLASE, TERMINAL-DIFFERENTIATION SPECIFIC-RELATED"/>
    <property type="match status" value="1"/>
</dbReference>
<dbReference type="GO" id="GO:0016020">
    <property type="term" value="C:membrane"/>
    <property type="evidence" value="ECO:0007669"/>
    <property type="project" value="InterPro"/>
</dbReference>
<evidence type="ECO:0000256" key="1">
    <source>
        <dbReference type="SAM" id="Phobius"/>
    </source>
</evidence>
<dbReference type="PROSITE" id="PS50125">
    <property type="entry name" value="GUANYLATE_CYCLASE_2"/>
    <property type="match status" value="1"/>
</dbReference>
<dbReference type="InterPro" id="IPR050697">
    <property type="entry name" value="Adenylyl/Guanylyl_Cyclase_3/4"/>
</dbReference>
<accession>A0A7C4THI7</accession>
<dbReference type="Pfam" id="PF00211">
    <property type="entry name" value="Guanylate_cyc"/>
    <property type="match status" value="1"/>
</dbReference>
<keyword evidence="1" id="KW-1133">Transmembrane helix</keyword>
<dbReference type="InterPro" id="IPR001054">
    <property type="entry name" value="A/G_cyclase"/>
</dbReference>
<dbReference type="SUPFAM" id="SSF55073">
    <property type="entry name" value="Nucleotide cyclase"/>
    <property type="match status" value="1"/>
</dbReference>
<dbReference type="Gene3D" id="3.30.70.1230">
    <property type="entry name" value="Nucleotide cyclase"/>
    <property type="match status" value="1"/>
</dbReference>
<evidence type="ECO:0000313" key="4">
    <source>
        <dbReference type="EMBL" id="HGV97621.1"/>
    </source>
</evidence>
<dbReference type="SUPFAM" id="SSF103190">
    <property type="entry name" value="Sensory domain-like"/>
    <property type="match status" value="1"/>
</dbReference>
<organism evidence="4">
    <name type="scientific">candidate division WOR-3 bacterium</name>
    <dbReference type="NCBI Taxonomy" id="2052148"/>
    <lineage>
        <taxon>Bacteria</taxon>
        <taxon>Bacteria division WOR-3</taxon>
    </lineage>
</organism>
<evidence type="ECO:0000259" key="3">
    <source>
        <dbReference type="PROSITE" id="PS50885"/>
    </source>
</evidence>
<feature type="transmembrane region" description="Helical" evidence="1">
    <location>
        <begin position="147"/>
        <end position="170"/>
    </location>
</feature>
<feature type="domain" description="HAMP" evidence="3">
    <location>
        <begin position="172"/>
        <end position="224"/>
    </location>
</feature>
<dbReference type="SMART" id="SM00304">
    <property type="entry name" value="HAMP"/>
    <property type="match status" value="1"/>
</dbReference>
<comment type="caution">
    <text evidence="4">The sequence shown here is derived from an EMBL/GenBank/DDBJ whole genome shotgun (WGS) entry which is preliminary data.</text>
</comment>
<dbReference type="Gene3D" id="6.10.340.10">
    <property type="match status" value="1"/>
</dbReference>
<feature type="domain" description="Guanylate cyclase" evidence="2">
    <location>
        <begin position="260"/>
        <end position="392"/>
    </location>
</feature>
<dbReference type="Pfam" id="PF00672">
    <property type="entry name" value="HAMP"/>
    <property type="match status" value="1"/>
</dbReference>
<dbReference type="PROSITE" id="PS50885">
    <property type="entry name" value="HAMP"/>
    <property type="match status" value="1"/>
</dbReference>
<dbReference type="EMBL" id="DTGZ01000092">
    <property type="protein sequence ID" value="HGV97621.1"/>
    <property type="molecule type" value="Genomic_DNA"/>
</dbReference>
<evidence type="ECO:0000259" key="2">
    <source>
        <dbReference type="PROSITE" id="PS50125"/>
    </source>
</evidence>
<keyword evidence="1" id="KW-0472">Membrane</keyword>
<dbReference type="CDD" id="cd06225">
    <property type="entry name" value="HAMP"/>
    <property type="match status" value="1"/>
</dbReference>
<dbReference type="SUPFAM" id="SSF158472">
    <property type="entry name" value="HAMP domain-like"/>
    <property type="match status" value="1"/>
</dbReference>
<dbReference type="InterPro" id="IPR029151">
    <property type="entry name" value="Sensor-like_sf"/>
</dbReference>
<dbReference type="GO" id="GO:0006171">
    <property type="term" value="P:cAMP biosynthetic process"/>
    <property type="evidence" value="ECO:0007669"/>
    <property type="project" value="TreeGrafter"/>
</dbReference>